<dbReference type="PROSITE" id="PS50943">
    <property type="entry name" value="HTH_CROC1"/>
    <property type="match status" value="1"/>
</dbReference>
<dbReference type="InterPro" id="IPR001387">
    <property type="entry name" value="Cro/C1-type_HTH"/>
</dbReference>
<feature type="domain" description="HTH cro/C1-type" evidence="4">
    <location>
        <begin position="46"/>
        <end position="99"/>
    </location>
</feature>
<dbReference type="Pfam" id="PF01381">
    <property type="entry name" value="HTH_3"/>
    <property type="match status" value="1"/>
</dbReference>
<reference evidence="5 6" key="1">
    <citation type="submission" date="2018-07" db="EMBL/GenBank/DDBJ databases">
        <title>Genomic Encyclopedia of Type Strains, Phase IV (KMG-IV): sequencing the most valuable type-strain genomes for metagenomic binning, comparative biology and taxonomic classification.</title>
        <authorList>
            <person name="Goeker M."/>
        </authorList>
    </citation>
    <scope>NUCLEOTIDE SEQUENCE [LARGE SCALE GENOMIC DNA]</scope>
    <source>
        <strain evidence="5 6">DSM 27016</strain>
    </source>
</reference>
<keyword evidence="1" id="KW-0805">Transcription regulation</keyword>
<evidence type="ECO:0000259" key="4">
    <source>
        <dbReference type="PROSITE" id="PS50943"/>
    </source>
</evidence>
<keyword evidence="3" id="KW-0804">Transcription</keyword>
<evidence type="ECO:0000256" key="3">
    <source>
        <dbReference type="ARBA" id="ARBA00023163"/>
    </source>
</evidence>
<gene>
    <name evidence="5" type="ORF">DFR58_101314</name>
</gene>
<name>A0A369BN54_9FIRM</name>
<keyword evidence="6" id="KW-1185">Reference proteome</keyword>
<dbReference type="Proteomes" id="UP000253034">
    <property type="component" value="Unassembled WGS sequence"/>
</dbReference>
<dbReference type="PANTHER" id="PTHR36511:SF3">
    <property type="entry name" value="ANTITOXIN HIGA-2"/>
    <property type="match status" value="1"/>
</dbReference>
<keyword evidence="2" id="KW-0238">DNA-binding</keyword>
<accession>A0A369BN54</accession>
<evidence type="ECO:0000313" key="5">
    <source>
        <dbReference type="EMBL" id="RCX21104.1"/>
    </source>
</evidence>
<comment type="caution">
    <text evidence="5">The sequence shown here is derived from an EMBL/GenBank/DDBJ whole genome shotgun (WGS) entry which is preliminary data.</text>
</comment>
<dbReference type="InterPro" id="IPR010982">
    <property type="entry name" value="Lambda_DNA-bd_dom_sf"/>
</dbReference>
<dbReference type="SMART" id="SM00530">
    <property type="entry name" value="HTH_XRE"/>
    <property type="match status" value="1"/>
</dbReference>
<dbReference type="AlphaFoldDB" id="A0A369BN54"/>
<dbReference type="SUPFAM" id="SSF47413">
    <property type="entry name" value="lambda repressor-like DNA-binding domains"/>
    <property type="match status" value="1"/>
</dbReference>
<dbReference type="RefSeq" id="WP_114296037.1">
    <property type="nucleotide sequence ID" value="NZ_QPJT01000001.1"/>
</dbReference>
<dbReference type="GO" id="GO:0003677">
    <property type="term" value="F:DNA binding"/>
    <property type="evidence" value="ECO:0007669"/>
    <property type="project" value="UniProtKB-KW"/>
</dbReference>
<proteinExistence type="predicted"/>
<dbReference type="CDD" id="cd00093">
    <property type="entry name" value="HTH_XRE"/>
    <property type="match status" value="1"/>
</dbReference>
<dbReference type="OrthoDB" id="9813152at2"/>
<protein>
    <submittedName>
        <fullName evidence="5">Putative transcriptional regulator</fullName>
    </submittedName>
</protein>
<dbReference type="InterPro" id="IPR052359">
    <property type="entry name" value="HTH-type_reg/antitoxin"/>
</dbReference>
<organism evidence="5 6">
    <name type="scientific">Anaerobacterium chartisolvens</name>
    <dbReference type="NCBI Taxonomy" id="1297424"/>
    <lineage>
        <taxon>Bacteria</taxon>
        <taxon>Bacillati</taxon>
        <taxon>Bacillota</taxon>
        <taxon>Clostridia</taxon>
        <taxon>Eubacteriales</taxon>
        <taxon>Oscillospiraceae</taxon>
        <taxon>Anaerobacterium</taxon>
    </lineage>
</organism>
<dbReference type="PANTHER" id="PTHR36511">
    <property type="entry name" value="MERR FAMILY BACTERIAL REGULATORY PROTEIN"/>
    <property type="match status" value="1"/>
</dbReference>
<dbReference type="Gene3D" id="1.10.260.40">
    <property type="entry name" value="lambda repressor-like DNA-binding domains"/>
    <property type="match status" value="1"/>
</dbReference>
<sequence>MSEFNLFESIKNGLEEAIEYEKGNSINVRVKRVKIEPIRQHTSQEIKDIRAKANLSQSAFANFMGVSKKTVEAWEAGINIPQGSSQRLLEIISKDSTILQQYIEQ</sequence>
<evidence type="ECO:0000256" key="1">
    <source>
        <dbReference type="ARBA" id="ARBA00023015"/>
    </source>
</evidence>
<evidence type="ECO:0000256" key="2">
    <source>
        <dbReference type="ARBA" id="ARBA00023125"/>
    </source>
</evidence>
<evidence type="ECO:0000313" key="6">
    <source>
        <dbReference type="Proteomes" id="UP000253034"/>
    </source>
</evidence>
<dbReference type="EMBL" id="QPJT01000001">
    <property type="protein sequence ID" value="RCX21104.1"/>
    <property type="molecule type" value="Genomic_DNA"/>
</dbReference>